<dbReference type="InterPro" id="IPR050771">
    <property type="entry name" value="Alpha-ketoacid_DH_E1_comp"/>
</dbReference>
<dbReference type="EC" id="1.2.4.4" evidence="9"/>
<keyword evidence="6" id="KW-0630">Potassium</keyword>
<comment type="caution">
    <text evidence="11">The sequence shown here is derived from an EMBL/GenBank/DDBJ whole genome shotgun (WGS) entry which is preliminary data.</text>
</comment>
<keyword evidence="8" id="KW-0496">Mitochondrion</keyword>
<dbReference type="OrthoDB" id="3845at2759"/>
<dbReference type="Pfam" id="PF00676">
    <property type="entry name" value="E1_dh"/>
    <property type="match status" value="1"/>
</dbReference>
<evidence type="ECO:0000256" key="4">
    <source>
        <dbReference type="ARBA" id="ARBA00022723"/>
    </source>
</evidence>
<evidence type="ECO:0000256" key="6">
    <source>
        <dbReference type="ARBA" id="ARBA00022958"/>
    </source>
</evidence>
<keyword evidence="7 9" id="KW-0560">Oxidoreductase</keyword>
<dbReference type="GO" id="GO:0005759">
    <property type="term" value="C:mitochondrial matrix"/>
    <property type="evidence" value="ECO:0007669"/>
    <property type="project" value="UniProtKB-SubCell"/>
</dbReference>
<dbReference type="InterPro" id="IPR001017">
    <property type="entry name" value="DH_E1"/>
</dbReference>
<keyword evidence="4" id="KW-0479">Metal-binding</keyword>
<proteinExistence type="inferred from homology"/>
<evidence type="ECO:0000256" key="2">
    <source>
        <dbReference type="ARBA" id="ARBA00004305"/>
    </source>
</evidence>
<dbReference type="PANTHER" id="PTHR43380">
    <property type="entry name" value="2-OXOISOVALERATE DEHYDROGENASE SUBUNIT ALPHA, MITOCHONDRIAL"/>
    <property type="match status" value="1"/>
</dbReference>
<evidence type="ECO:0000313" key="11">
    <source>
        <dbReference type="EMBL" id="CAG7822667.1"/>
    </source>
</evidence>
<organism evidence="11 12">
    <name type="scientific">Allacma fusca</name>
    <dbReference type="NCBI Taxonomy" id="39272"/>
    <lineage>
        <taxon>Eukaryota</taxon>
        <taxon>Metazoa</taxon>
        <taxon>Ecdysozoa</taxon>
        <taxon>Arthropoda</taxon>
        <taxon>Hexapoda</taxon>
        <taxon>Collembola</taxon>
        <taxon>Symphypleona</taxon>
        <taxon>Sminthuridae</taxon>
        <taxon>Allacma</taxon>
    </lineage>
</organism>
<keyword evidence="9" id="KW-0786">Thiamine pyrophosphate</keyword>
<protein>
    <recommendedName>
        <fullName evidence="9">2-oxoisovalerate dehydrogenase subunit alpha</fullName>
        <ecNumber evidence="9">1.2.4.4</ecNumber>
    </recommendedName>
    <alternativeName>
        <fullName evidence="9">Branched-chain alpha-keto acid dehydrogenase E1 component alpha chain</fullName>
    </alternativeName>
</protein>
<dbReference type="Proteomes" id="UP000708208">
    <property type="component" value="Unassembled WGS sequence"/>
</dbReference>
<comment type="function">
    <text evidence="9">The branched-chain alpha-keto dehydrogenase complex catalyzes the overall conversion of alpha-keto acids to acyl-CoA and CO(2). It contains multiple copies of three enzymatic components: branched-chain alpha-keto acid decarboxylase (E1), lipoamide acyltransferase (E2) and lipoamide dehydrogenase (E3).</text>
</comment>
<dbReference type="GO" id="GO:0009083">
    <property type="term" value="P:branched-chain amino acid catabolic process"/>
    <property type="evidence" value="ECO:0007669"/>
    <property type="project" value="TreeGrafter"/>
</dbReference>
<dbReference type="GO" id="GO:0003863">
    <property type="term" value="F:branched-chain 2-oxo acid dehydrogenase activity"/>
    <property type="evidence" value="ECO:0007669"/>
    <property type="project" value="UniProtKB-EC"/>
</dbReference>
<name>A0A8J2KZ20_9HEXA</name>
<dbReference type="AlphaFoldDB" id="A0A8J2KZ20"/>
<comment type="similarity">
    <text evidence="3 9">Belongs to the BCKDHA family.</text>
</comment>
<evidence type="ECO:0000256" key="5">
    <source>
        <dbReference type="ARBA" id="ARBA00022946"/>
    </source>
</evidence>
<dbReference type="CDD" id="cd02000">
    <property type="entry name" value="TPP_E1_PDC_ADC_BCADC"/>
    <property type="match status" value="1"/>
</dbReference>
<evidence type="ECO:0000256" key="8">
    <source>
        <dbReference type="ARBA" id="ARBA00023128"/>
    </source>
</evidence>
<gene>
    <name evidence="11" type="ORF">AFUS01_LOCUS32925</name>
</gene>
<comment type="catalytic activity">
    <reaction evidence="9">
        <text>N(6)-[(R)-lipoyl]-L-lysyl-[protein] + 3-methyl-2-oxobutanoate + H(+) = N(6)-[(R)-S(8)-2-methylpropanoyldihydrolipoyl]-L-lysyl-[protein] + CO2</text>
        <dbReference type="Rhea" id="RHEA:13457"/>
        <dbReference type="Rhea" id="RHEA-COMP:10474"/>
        <dbReference type="Rhea" id="RHEA-COMP:10497"/>
        <dbReference type="ChEBI" id="CHEBI:11851"/>
        <dbReference type="ChEBI" id="CHEBI:15378"/>
        <dbReference type="ChEBI" id="CHEBI:16526"/>
        <dbReference type="ChEBI" id="CHEBI:83099"/>
        <dbReference type="ChEBI" id="CHEBI:83142"/>
        <dbReference type="EC" id="1.2.4.4"/>
    </reaction>
</comment>
<comment type="cofactor">
    <cofactor evidence="1 9">
        <name>thiamine diphosphate</name>
        <dbReference type="ChEBI" id="CHEBI:58937"/>
    </cofactor>
</comment>
<dbReference type="EMBL" id="CAJVCH010527055">
    <property type="protein sequence ID" value="CAG7822667.1"/>
    <property type="molecule type" value="Genomic_DNA"/>
</dbReference>
<dbReference type="PANTHER" id="PTHR43380:SF1">
    <property type="entry name" value="2-OXOISOVALERATE DEHYDROGENASE SUBUNIT ALPHA, MITOCHONDRIAL"/>
    <property type="match status" value="1"/>
</dbReference>
<evidence type="ECO:0000259" key="10">
    <source>
        <dbReference type="Pfam" id="PF00676"/>
    </source>
</evidence>
<accession>A0A8J2KZ20</accession>
<evidence type="ECO:0000256" key="9">
    <source>
        <dbReference type="RuleBase" id="RU365014"/>
    </source>
</evidence>
<evidence type="ECO:0000256" key="3">
    <source>
        <dbReference type="ARBA" id="ARBA00008646"/>
    </source>
</evidence>
<keyword evidence="12" id="KW-1185">Reference proteome</keyword>
<comment type="subcellular location">
    <subcellularLocation>
        <location evidence="2">Mitochondrion matrix</location>
    </subcellularLocation>
</comment>
<evidence type="ECO:0000256" key="1">
    <source>
        <dbReference type="ARBA" id="ARBA00001964"/>
    </source>
</evidence>
<keyword evidence="5" id="KW-0809">Transit peptide</keyword>
<feature type="domain" description="Dehydrogenase E1 component" evidence="10">
    <location>
        <begin position="104"/>
        <end position="401"/>
    </location>
</feature>
<dbReference type="FunFam" id="3.40.50.970:FF:000015">
    <property type="entry name" value="2-oxoisovalerate dehydrogenase subunit alpha"/>
    <property type="match status" value="1"/>
</dbReference>
<evidence type="ECO:0000256" key="7">
    <source>
        <dbReference type="ARBA" id="ARBA00023002"/>
    </source>
</evidence>
<reference evidence="11" key="1">
    <citation type="submission" date="2021-06" db="EMBL/GenBank/DDBJ databases">
        <authorList>
            <person name="Hodson N. C."/>
            <person name="Mongue J. A."/>
            <person name="Jaron S. K."/>
        </authorList>
    </citation>
    <scope>NUCLEOTIDE SEQUENCE</scope>
</reference>
<sequence length="449" mass="50966">MASRILSRVLTLNNFPKQHSKLQTFSNLFSPGHRALSTSTKCFSLEQERPKFPGSKAKWTEKLEFVHSDLYDGIPVYRVMDRSGQVLQADQDPQLPEEMVVKMYKSMTLLNTMDKILYESQRQGRISFYMTNYGEEGTHIGSAAALDPADLVYGQYREAGILMWRGFPLDSFMNQCYGNELDLGKGRQMPVHYGTKELNFVTISSPLGTQLPQAVGAAYAYKRAQNGLCVACYFGEGAASEGDAHAAFNFSATLECPIIFFCRNNGYAISTPTNEQYRGDGIAGRGPAYGISSIRVDGNDVLAVYNVMKAARDTAVRENRPVLVEAMTYRIGHHSTSDDSSAYRSVDEVRFWDSTDHPISRLRNYMALRGWWDEAKEGEWKKQSKTNIMESFARAEKKLKPDWRLLFTDVYEKMTPGLKDQMREMEEHVSKYKDHYPVQNYAKTTTPLE</sequence>
<evidence type="ECO:0000313" key="12">
    <source>
        <dbReference type="Proteomes" id="UP000708208"/>
    </source>
</evidence>
<dbReference type="GO" id="GO:0046872">
    <property type="term" value="F:metal ion binding"/>
    <property type="evidence" value="ECO:0007669"/>
    <property type="project" value="UniProtKB-KW"/>
</dbReference>